<dbReference type="PROSITE" id="PS50283">
    <property type="entry name" value="NA_SOLUT_SYMP_3"/>
    <property type="match status" value="1"/>
</dbReference>
<comment type="similarity">
    <text evidence="2 13">Belongs to the sodium:solute symporter (SSF) (TC 2.A.21) family.</text>
</comment>
<feature type="transmembrane region" description="Helical" evidence="14">
    <location>
        <begin position="392"/>
        <end position="409"/>
    </location>
</feature>
<dbReference type="InterPro" id="IPR038377">
    <property type="entry name" value="Na/Glc_symporter_sf"/>
</dbReference>
<evidence type="ECO:0000256" key="2">
    <source>
        <dbReference type="ARBA" id="ARBA00006434"/>
    </source>
</evidence>
<dbReference type="PANTHER" id="PTHR48086">
    <property type="entry name" value="SODIUM/PROLINE SYMPORTER-RELATED"/>
    <property type="match status" value="1"/>
</dbReference>
<keyword evidence="8 14" id="KW-0915">Sodium</keyword>
<dbReference type="GO" id="GO:0015824">
    <property type="term" value="P:proline transport"/>
    <property type="evidence" value="ECO:0007669"/>
    <property type="project" value="UniProtKB-UniRule"/>
</dbReference>
<evidence type="ECO:0000256" key="6">
    <source>
        <dbReference type="ARBA" id="ARBA00022847"/>
    </source>
</evidence>
<dbReference type="CDD" id="cd11475">
    <property type="entry name" value="SLC5sbd_PutP"/>
    <property type="match status" value="1"/>
</dbReference>
<feature type="transmembrane region" description="Helical" evidence="14">
    <location>
        <begin position="6"/>
        <end position="25"/>
    </location>
</feature>
<feature type="transmembrane region" description="Helical" evidence="14">
    <location>
        <begin position="275"/>
        <end position="300"/>
    </location>
</feature>
<dbReference type="OrthoDB" id="9789704at2"/>
<comment type="subcellular location">
    <subcellularLocation>
        <location evidence="14">Cell inner membrane</location>
        <topology evidence="14">Multi-pass membrane protein</topology>
    </subcellularLocation>
    <subcellularLocation>
        <location evidence="1">Cell membrane</location>
        <topology evidence="1">Multi-pass membrane protein</topology>
    </subcellularLocation>
</comment>
<dbReference type="PATRIC" id="fig|1280950.3.peg.2998"/>
<feature type="transmembrane region" description="Helical" evidence="14">
    <location>
        <begin position="74"/>
        <end position="96"/>
    </location>
</feature>
<evidence type="ECO:0000256" key="13">
    <source>
        <dbReference type="RuleBase" id="RU362091"/>
    </source>
</evidence>
<proteinExistence type="inferred from homology"/>
<dbReference type="RefSeq" id="WP_035618403.1">
    <property type="nucleotide sequence ID" value="NZ_ARYK01000008.1"/>
</dbReference>
<dbReference type="GO" id="GO:0005886">
    <property type="term" value="C:plasma membrane"/>
    <property type="evidence" value="ECO:0007669"/>
    <property type="project" value="UniProtKB-SubCell"/>
</dbReference>
<keyword evidence="7 14" id="KW-1133">Transmembrane helix</keyword>
<dbReference type="PANTHER" id="PTHR48086:SF3">
    <property type="entry name" value="SODIUM_PROLINE SYMPORTER"/>
    <property type="match status" value="1"/>
</dbReference>
<evidence type="ECO:0000256" key="5">
    <source>
        <dbReference type="ARBA" id="ARBA00022692"/>
    </source>
</evidence>
<feature type="transmembrane region" description="Helical" evidence="14">
    <location>
        <begin position="368"/>
        <end position="386"/>
    </location>
</feature>
<evidence type="ECO:0000256" key="3">
    <source>
        <dbReference type="ARBA" id="ARBA00022448"/>
    </source>
</evidence>
<dbReference type="Proteomes" id="UP000025171">
    <property type="component" value="Unassembled WGS sequence"/>
</dbReference>
<feature type="transmembrane region" description="Helical" evidence="14">
    <location>
        <begin position="234"/>
        <end position="263"/>
    </location>
</feature>
<sequence>MSNSAALIALVVYSGVLVGVGLWAARRARSEDAFLLGGRVLGPVVAGLAYAASSSSAWVLLGFSGFVYAAGPSALWMLPGILAGYAAVWFCVGGVLQRQSKLRGHQTLIDFLVEDCPPRAARLIRIAAAMMITYCFSWYIAAQLQGAGQAFNGMFGIKTEFGILLGAALVLAYTFLGGFQAVSQVDMLQGLLIALVSVVLPAAAFIAAGGPSGIGQMLAEAPPAYQGWTGGRAGWAAGGFALGLAAIGFGALGQPHLIAWIMATRNRAARITGGGVALSWALLVYCGMAVLGLSARAVFGGDLPAESIFFESAARLLPDIFAGIIAAATLSAIMSTVDSQILVAGAALSHDLGLARTKRFRAVDVSRFSILAVCCAAICVALFLPSSIFERVLFAWVSLGAAFGPIVVARALKARPGGDATLAAMVVGFVAALICIFGYGWAPTSPWATVFPWTAAVAVLGAGEAWGRLRPGGRAGV</sequence>
<dbReference type="InterPro" id="IPR001734">
    <property type="entry name" value="Na/solute_symporter"/>
</dbReference>
<dbReference type="InterPro" id="IPR011851">
    <property type="entry name" value="Na/Pro_symporter"/>
</dbReference>
<evidence type="ECO:0000256" key="9">
    <source>
        <dbReference type="ARBA" id="ARBA00023065"/>
    </source>
</evidence>
<dbReference type="eggNOG" id="COG0591">
    <property type="taxonomic scope" value="Bacteria"/>
</dbReference>
<feature type="transmembrane region" description="Helical" evidence="14">
    <location>
        <begin position="123"/>
        <end position="141"/>
    </location>
</feature>
<keyword evidence="10 14" id="KW-0472">Membrane</keyword>
<keyword evidence="14" id="KW-0029">Amino-acid transport</keyword>
<name>A0A059FG10_9PROT</name>
<gene>
    <name evidence="15" type="ORF">HJO_14932</name>
</gene>
<keyword evidence="6 14" id="KW-0769">Symport</keyword>
<feature type="transmembrane region" description="Helical" evidence="14">
    <location>
        <begin position="45"/>
        <end position="68"/>
    </location>
</feature>
<evidence type="ECO:0000256" key="7">
    <source>
        <dbReference type="ARBA" id="ARBA00022989"/>
    </source>
</evidence>
<evidence type="ECO:0000256" key="1">
    <source>
        <dbReference type="ARBA" id="ARBA00004651"/>
    </source>
</evidence>
<keyword evidence="11 14" id="KW-0739">Sodium transport</keyword>
<dbReference type="GO" id="GO:0031402">
    <property type="term" value="F:sodium ion binding"/>
    <property type="evidence" value="ECO:0007669"/>
    <property type="project" value="UniProtKB-UniRule"/>
</dbReference>
<keyword evidence="4" id="KW-1003">Cell membrane</keyword>
<protein>
    <recommendedName>
        <fullName evidence="14">Sodium/proline symporter</fullName>
    </recommendedName>
    <alternativeName>
        <fullName evidence="14">Proline permease</fullName>
    </alternativeName>
</protein>
<keyword evidence="14" id="KW-0997">Cell inner membrane</keyword>
<keyword evidence="9 14" id="KW-0406">Ion transport</keyword>
<feature type="transmembrane region" description="Helical" evidence="14">
    <location>
        <begin position="320"/>
        <end position="348"/>
    </location>
</feature>
<feature type="transmembrane region" description="Helical" evidence="14">
    <location>
        <begin position="421"/>
        <end position="441"/>
    </location>
</feature>
<evidence type="ECO:0000313" key="16">
    <source>
        <dbReference type="Proteomes" id="UP000025171"/>
    </source>
</evidence>
<comment type="caution">
    <text evidence="15">The sequence shown here is derived from an EMBL/GenBank/DDBJ whole genome shotgun (WGS) entry which is preliminary data.</text>
</comment>
<keyword evidence="3 14" id="KW-0813">Transport</keyword>
<evidence type="ECO:0000256" key="14">
    <source>
        <dbReference type="RuleBase" id="RU366012"/>
    </source>
</evidence>
<accession>A0A059FG10</accession>
<evidence type="ECO:0000256" key="8">
    <source>
        <dbReference type="ARBA" id="ARBA00023053"/>
    </source>
</evidence>
<comment type="catalytic activity">
    <reaction evidence="12">
        <text>L-proline(in) + Na(+)(in) = L-proline(out) + Na(+)(out)</text>
        <dbReference type="Rhea" id="RHEA:28967"/>
        <dbReference type="ChEBI" id="CHEBI:29101"/>
        <dbReference type="ChEBI" id="CHEBI:60039"/>
    </reaction>
</comment>
<feature type="transmembrane region" description="Helical" evidence="14">
    <location>
        <begin position="161"/>
        <end position="179"/>
    </location>
</feature>
<dbReference type="GO" id="GO:0005298">
    <property type="term" value="F:proline:sodium symporter activity"/>
    <property type="evidence" value="ECO:0007669"/>
    <property type="project" value="UniProtKB-UniRule"/>
</dbReference>
<dbReference type="Gene3D" id="1.20.1730.10">
    <property type="entry name" value="Sodium/glucose cotransporter"/>
    <property type="match status" value="1"/>
</dbReference>
<comment type="function">
    <text evidence="14">Catalyzes the sodium-dependent uptake of extracellular L-proline.</text>
</comment>
<dbReference type="EMBL" id="ARYK01000008">
    <property type="protein sequence ID" value="KCZ89522.1"/>
    <property type="molecule type" value="Genomic_DNA"/>
</dbReference>
<organism evidence="15 16">
    <name type="scientific">Hyphomonas johnsonii MHS-2</name>
    <dbReference type="NCBI Taxonomy" id="1280950"/>
    <lineage>
        <taxon>Bacteria</taxon>
        <taxon>Pseudomonadati</taxon>
        <taxon>Pseudomonadota</taxon>
        <taxon>Alphaproteobacteria</taxon>
        <taxon>Hyphomonadales</taxon>
        <taxon>Hyphomonadaceae</taxon>
        <taxon>Hyphomonas</taxon>
    </lineage>
</organism>
<keyword evidence="5 14" id="KW-0812">Transmembrane</keyword>
<evidence type="ECO:0000313" key="15">
    <source>
        <dbReference type="EMBL" id="KCZ89522.1"/>
    </source>
</evidence>
<evidence type="ECO:0000256" key="11">
    <source>
        <dbReference type="ARBA" id="ARBA00023201"/>
    </source>
</evidence>
<feature type="transmembrane region" description="Helical" evidence="14">
    <location>
        <begin position="447"/>
        <end position="466"/>
    </location>
</feature>
<evidence type="ECO:0000256" key="4">
    <source>
        <dbReference type="ARBA" id="ARBA00022475"/>
    </source>
</evidence>
<dbReference type="Pfam" id="PF00474">
    <property type="entry name" value="SSF"/>
    <property type="match status" value="1"/>
</dbReference>
<dbReference type="InterPro" id="IPR050277">
    <property type="entry name" value="Sodium:Solute_Symporter"/>
</dbReference>
<evidence type="ECO:0000256" key="12">
    <source>
        <dbReference type="ARBA" id="ARBA00033708"/>
    </source>
</evidence>
<feature type="transmembrane region" description="Helical" evidence="14">
    <location>
        <begin position="191"/>
        <end position="214"/>
    </location>
</feature>
<reference evidence="15 16" key="1">
    <citation type="journal article" date="2014" name="Antonie Van Leeuwenhoek">
        <title>Hyphomonas beringensis sp. nov. and Hyphomonas chukchiensis sp. nov., isolated from surface seawater of the Bering Sea and Chukchi Sea.</title>
        <authorList>
            <person name="Li C."/>
            <person name="Lai Q."/>
            <person name="Li G."/>
            <person name="Dong C."/>
            <person name="Wang J."/>
            <person name="Liao Y."/>
            <person name="Shao Z."/>
        </authorList>
    </citation>
    <scope>NUCLEOTIDE SEQUENCE [LARGE SCALE GENOMIC DNA]</scope>
    <source>
        <strain evidence="15 16">MHS-2</strain>
    </source>
</reference>
<dbReference type="AlphaFoldDB" id="A0A059FG10"/>
<dbReference type="STRING" id="1280950.HJO_14932"/>
<keyword evidence="16" id="KW-1185">Reference proteome</keyword>
<evidence type="ECO:0000256" key="10">
    <source>
        <dbReference type="ARBA" id="ARBA00023136"/>
    </source>
</evidence>